<evidence type="ECO:0000313" key="1">
    <source>
        <dbReference type="EMBL" id="GIM82627.1"/>
    </source>
</evidence>
<dbReference type="AlphaFoldDB" id="A0A919SZX7"/>
<sequence length="99" mass="10531">MTSSLAPRLPRELFATGVQVVTIAPLGPGVVAHRYATETRQVQDDVYRARPSGRTEIYPVAACAEADADQGYPCSLQWAAVHGAIACTEPKCFPEAVSA</sequence>
<dbReference type="RefSeq" id="WP_213002615.1">
    <property type="nucleotide sequence ID" value="NZ_BAAATW010000006.1"/>
</dbReference>
<dbReference type="Proteomes" id="UP000680865">
    <property type="component" value="Unassembled WGS sequence"/>
</dbReference>
<protein>
    <submittedName>
        <fullName evidence="1">Uncharacterized protein</fullName>
    </submittedName>
</protein>
<evidence type="ECO:0000313" key="2">
    <source>
        <dbReference type="Proteomes" id="UP000680865"/>
    </source>
</evidence>
<dbReference type="EMBL" id="BOQP01000052">
    <property type="protein sequence ID" value="GIM82627.1"/>
    <property type="molecule type" value="Genomic_DNA"/>
</dbReference>
<gene>
    <name evidence="1" type="ORF">Aco04nite_82460</name>
</gene>
<reference evidence="1" key="1">
    <citation type="submission" date="2021-03" db="EMBL/GenBank/DDBJ databases">
        <title>Whole genome shotgun sequence of Actinoplanes consettensis NBRC 14913.</title>
        <authorList>
            <person name="Komaki H."/>
            <person name="Tamura T."/>
        </authorList>
    </citation>
    <scope>NUCLEOTIDE SEQUENCE</scope>
    <source>
        <strain evidence="1">NBRC 14913</strain>
    </source>
</reference>
<proteinExistence type="predicted"/>
<comment type="caution">
    <text evidence="1">The sequence shown here is derived from an EMBL/GenBank/DDBJ whole genome shotgun (WGS) entry which is preliminary data.</text>
</comment>
<name>A0A919SZX7_9ACTN</name>
<organism evidence="1 2">
    <name type="scientific">Winogradskya consettensis</name>
    <dbReference type="NCBI Taxonomy" id="113560"/>
    <lineage>
        <taxon>Bacteria</taxon>
        <taxon>Bacillati</taxon>
        <taxon>Actinomycetota</taxon>
        <taxon>Actinomycetes</taxon>
        <taxon>Micromonosporales</taxon>
        <taxon>Micromonosporaceae</taxon>
        <taxon>Winogradskya</taxon>
    </lineage>
</organism>
<accession>A0A919SZX7</accession>
<keyword evidence="2" id="KW-1185">Reference proteome</keyword>